<dbReference type="STRING" id="1249481.D641_0114700"/>
<keyword evidence="2" id="KW-1185">Reference proteome</keyword>
<protein>
    <submittedName>
        <fullName evidence="1">Peptidoglycan-binding protein</fullName>
    </submittedName>
</protein>
<dbReference type="AlphaFoldDB" id="A0A022KV34"/>
<sequence length="155" mass="17212">MTRPENRMGFDVNAMDEWQTTNARFIIAVCAGHGFGYEGTRVTLITAIVESWLYNYEPAVDHDSGGLFQQRPSMGWGTYEQVRHKKMAIDAFLGLGDHASPPGLLQLAPDYKQWEPGAAAQAVQRSAHPGRYSEMLPAAQAIWERHAHDVAPFVG</sequence>
<proteinExistence type="predicted"/>
<gene>
    <name evidence="1" type="ORF">D641_0114700</name>
</gene>
<dbReference type="HOGENOM" id="CLU_112788_0_0_11"/>
<organism evidence="1 2">
    <name type="scientific">Brachybacterium muris UCD-AY4</name>
    <dbReference type="NCBI Taxonomy" id="1249481"/>
    <lineage>
        <taxon>Bacteria</taxon>
        <taxon>Bacillati</taxon>
        <taxon>Actinomycetota</taxon>
        <taxon>Actinomycetes</taxon>
        <taxon>Micrococcales</taxon>
        <taxon>Dermabacteraceae</taxon>
        <taxon>Brachybacterium</taxon>
    </lineage>
</organism>
<accession>A0A022KV34</accession>
<reference evidence="1 2" key="1">
    <citation type="journal article" date="2013" name="Genome Announc.">
        <title>Draft genome sequence of an Actinobacterium, Brachybacterium muris strain UCD-AY4.</title>
        <authorList>
            <person name="Lo J.R."/>
            <person name="Lang J.M."/>
            <person name="Darling A.E."/>
            <person name="Eisen J.A."/>
            <person name="Coil D.A."/>
        </authorList>
    </citation>
    <scope>NUCLEOTIDE SEQUENCE [LARGE SCALE GENOMIC DNA]</scope>
    <source>
        <strain evidence="1 2">UCD-AY4</strain>
    </source>
</reference>
<dbReference type="Proteomes" id="UP000019754">
    <property type="component" value="Unassembled WGS sequence"/>
</dbReference>
<dbReference type="EMBL" id="AORC01000026">
    <property type="protein sequence ID" value="EYT47709.1"/>
    <property type="molecule type" value="Genomic_DNA"/>
</dbReference>
<comment type="caution">
    <text evidence="1">The sequence shown here is derived from an EMBL/GenBank/DDBJ whole genome shotgun (WGS) entry which is preliminary data.</text>
</comment>
<evidence type="ECO:0000313" key="1">
    <source>
        <dbReference type="EMBL" id="EYT47709.1"/>
    </source>
</evidence>
<name>A0A022KV34_9MICO</name>
<evidence type="ECO:0000313" key="2">
    <source>
        <dbReference type="Proteomes" id="UP000019754"/>
    </source>
</evidence>